<reference evidence="5 6" key="1">
    <citation type="submission" date="2016-10" db="EMBL/GenBank/DDBJ databases">
        <authorList>
            <person name="de Groot N.N."/>
        </authorList>
    </citation>
    <scope>NUCLEOTIDE SEQUENCE [LARGE SCALE GENOMIC DNA]</scope>
    <source>
        <strain evidence="5 6">DSM 16859</strain>
    </source>
</reference>
<dbReference type="InterPro" id="IPR027417">
    <property type="entry name" value="P-loop_NTPase"/>
</dbReference>
<proteinExistence type="predicted"/>
<protein>
    <submittedName>
        <fullName evidence="5">ABC-2 type transport system ATP-binding protein/heme exporter protein A</fullName>
    </submittedName>
</protein>
<accession>A0A1H9QG22</accession>
<dbReference type="GO" id="GO:0016887">
    <property type="term" value="F:ATP hydrolysis activity"/>
    <property type="evidence" value="ECO:0007669"/>
    <property type="project" value="InterPro"/>
</dbReference>
<keyword evidence="1" id="KW-0813">Transport</keyword>
<dbReference type="InterPro" id="IPR003439">
    <property type="entry name" value="ABC_transporter-like_ATP-bd"/>
</dbReference>
<dbReference type="GO" id="GO:0005524">
    <property type="term" value="F:ATP binding"/>
    <property type="evidence" value="ECO:0007669"/>
    <property type="project" value="UniProtKB-KW"/>
</dbReference>
<dbReference type="SUPFAM" id="SSF52540">
    <property type="entry name" value="P-loop containing nucleoside triphosphate hydrolases"/>
    <property type="match status" value="1"/>
</dbReference>
<sequence length="202" mass="21302">MISISGLDFSYGDHVVFAGLSVELPERGVIALRGSNGVGKTTLLKLLGGLLPSANNSLRKARTLWRLVYLDTDFLSLDSLTVAEYLALMELELGAGGAVSSGLIDPGMLSVCVRELSLGQRQRCVLALALTLPDVDVLLLDEPLNGLDAAASAIARAELMRAGRRSTVLLATHEVSDWAEADLTLFPGSTVDLSPRVSGGAR</sequence>
<gene>
    <name evidence="5" type="ORF">SAMN05443377_10388</name>
</gene>
<organism evidence="5 6">
    <name type="scientific">Propionibacterium cyclohexanicum</name>
    <dbReference type="NCBI Taxonomy" id="64702"/>
    <lineage>
        <taxon>Bacteria</taxon>
        <taxon>Bacillati</taxon>
        <taxon>Actinomycetota</taxon>
        <taxon>Actinomycetes</taxon>
        <taxon>Propionibacteriales</taxon>
        <taxon>Propionibacteriaceae</taxon>
        <taxon>Propionibacterium</taxon>
    </lineage>
</organism>
<dbReference type="InterPro" id="IPR051782">
    <property type="entry name" value="ABC_Transporter_VariousFunc"/>
</dbReference>
<dbReference type="PROSITE" id="PS50893">
    <property type="entry name" value="ABC_TRANSPORTER_2"/>
    <property type="match status" value="1"/>
</dbReference>
<keyword evidence="2" id="KW-0547">Nucleotide-binding</keyword>
<evidence type="ECO:0000313" key="5">
    <source>
        <dbReference type="EMBL" id="SER59367.1"/>
    </source>
</evidence>
<feature type="domain" description="ABC transporter" evidence="4">
    <location>
        <begin position="2"/>
        <end position="201"/>
    </location>
</feature>
<evidence type="ECO:0000256" key="2">
    <source>
        <dbReference type="ARBA" id="ARBA00022741"/>
    </source>
</evidence>
<dbReference type="EMBL" id="FOGZ01000003">
    <property type="protein sequence ID" value="SER59367.1"/>
    <property type="molecule type" value="Genomic_DNA"/>
</dbReference>
<evidence type="ECO:0000256" key="3">
    <source>
        <dbReference type="ARBA" id="ARBA00022840"/>
    </source>
</evidence>
<dbReference type="STRING" id="64702.SAMN05443377_10388"/>
<evidence type="ECO:0000256" key="1">
    <source>
        <dbReference type="ARBA" id="ARBA00022448"/>
    </source>
</evidence>
<dbReference type="InterPro" id="IPR003593">
    <property type="entry name" value="AAA+_ATPase"/>
</dbReference>
<keyword evidence="3 5" id="KW-0067">ATP-binding</keyword>
<dbReference type="RefSeq" id="WP_177170027.1">
    <property type="nucleotide sequence ID" value="NZ_FOGZ01000003.1"/>
</dbReference>
<evidence type="ECO:0000259" key="4">
    <source>
        <dbReference type="PROSITE" id="PS50893"/>
    </source>
</evidence>
<dbReference type="PANTHER" id="PTHR42939">
    <property type="entry name" value="ABC TRANSPORTER ATP-BINDING PROTEIN ALBC-RELATED"/>
    <property type="match status" value="1"/>
</dbReference>
<dbReference type="Gene3D" id="3.40.50.300">
    <property type="entry name" value="P-loop containing nucleotide triphosphate hydrolases"/>
    <property type="match status" value="1"/>
</dbReference>
<dbReference type="PANTHER" id="PTHR42939:SF1">
    <property type="entry name" value="ABC TRANSPORTER ATP-BINDING PROTEIN ALBC-RELATED"/>
    <property type="match status" value="1"/>
</dbReference>
<name>A0A1H9QG22_9ACTN</name>
<keyword evidence="6" id="KW-1185">Reference proteome</keyword>
<dbReference type="SMART" id="SM00382">
    <property type="entry name" value="AAA"/>
    <property type="match status" value="1"/>
</dbReference>
<dbReference type="Proteomes" id="UP000198815">
    <property type="component" value="Unassembled WGS sequence"/>
</dbReference>
<evidence type="ECO:0000313" key="6">
    <source>
        <dbReference type="Proteomes" id="UP000198815"/>
    </source>
</evidence>
<dbReference type="Pfam" id="PF00005">
    <property type="entry name" value="ABC_tran"/>
    <property type="match status" value="1"/>
</dbReference>
<dbReference type="AlphaFoldDB" id="A0A1H9QG22"/>